<comment type="caution">
    <text evidence="2">The sequence shown here is derived from an EMBL/GenBank/DDBJ whole genome shotgun (WGS) entry which is preliminary data.</text>
</comment>
<evidence type="ECO:0000313" key="3">
    <source>
        <dbReference type="Proteomes" id="UP001175228"/>
    </source>
</evidence>
<feature type="region of interest" description="Disordered" evidence="1">
    <location>
        <begin position="73"/>
        <end position="98"/>
    </location>
</feature>
<evidence type="ECO:0008006" key="4">
    <source>
        <dbReference type="Google" id="ProtNLM"/>
    </source>
</evidence>
<dbReference type="EMBL" id="JAUEPU010000104">
    <property type="protein sequence ID" value="KAK0477998.1"/>
    <property type="molecule type" value="Genomic_DNA"/>
</dbReference>
<gene>
    <name evidence="2" type="ORF">EDD18DRAFT_1114477</name>
</gene>
<accession>A0AA39P6U6</accession>
<proteinExistence type="predicted"/>
<reference evidence="2" key="1">
    <citation type="submission" date="2023-06" db="EMBL/GenBank/DDBJ databases">
        <authorList>
            <consortium name="Lawrence Berkeley National Laboratory"/>
            <person name="Ahrendt S."/>
            <person name="Sahu N."/>
            <person name="Indic B."/>
            <person name="Wong-Bajracharya J."/>
            <person name="Merenyi Z."/>
            <person name="Ke H.-M."/>
            <person name="Monk M."/>
            <person name="Kocsube S."/>
            <person name="Drula E."/>
            <person name="Lipzen A."/>
            <person name="Balint B."/>
            <person name="Henrissat B."/>
            <person name="Andreopoulos B."/>
            <person name="Martin F.M."/>
            <person name="Harder C.B."/>
            <person name="Rigling D."/>
            <person name="Ford K.L."/>
            <person name="Foster G.D."/>
            <person name="Pangilinan J."/>
            <person name="Papanicolaou A."/>
            <person name="Barry K."/>
            <person name="LaButti K."/>
            <person name="Viragh M."/>
            <person name="Koriabine M."/>
            <person name="Yan M."/>
            <person name="Riley R."/>
            <person name="Champramary S."/>
            <person name="Plett K.L."/>
            <person name="Tsai I.J."/>
            <person name="Slot J."/>
            <person name="Sipos G."/>
            <person name="Plett J."/>
            <person name="Nagy L.G."/>
            <person name="Grigoriev I.V."/>
        </authorList>
    </citation>
    <scope>NUCLEOTIDE SEQUENCE</scope>
    <source>
        <strain evidence="2">HWK02</strain>
    </source>
</reference>
<name>A0AA39P6U6_9AGAR</name>
<keyword evidence="3" id="KW-1185">Reference proteome</keyword>
<dbReference type="Proteomes" id="UP001175228">
    <property type="component" value="Unassembled WGS sequence"/>
</dbReference>
<sequence>MDNLDFHRAIAAHIRRLKIHVNYQQLINVNKIIGCDWCKNQNHPSHTCPFLEVDTTWYGPMTEELHLRMMKTDTPKAPNQKWKEDNAKSGGSCISGTRGRGDTTKLRKWLMEPLLFGRLPFHWGKSFKWICLSRSQFGKLEHRETSYNEIGFYGTGLALPSRGSDVPTGYPSMQDSSTQEKDTGEENPENPTGKGGVAIVLNKQLTNWHNIQTKVIVPGQALLIKTRWHGDKDIIILRVYAPNVLSSDSKESAEFFSALHDFFVEHPEWWPDYMGGDMNFVEDPIDCLPVCADNEGVCSAFDNLKELLKLQDGWWSTFPNKLDFTFCCSRNTQIPDVNGNTN</sequence>
<feature type="region of interest" description="Disordered" evidence="1">
    <location>
        <begin position="164"/>
        <end position="195"/>
    </location>
</feature>
<evidence type="ECO:0000313" key="2">
    <source>
        <dbReference type="EMBL" id="KAK0477998.1"/>
    </source>
</evidence>
<dbReference type="SUPFAM" id="SSF56219">
    <property type="entry name" value="DNase I-like"/>
    <property type="match status" value="1"/>
</dbReference>
<dbReference type="InterPro" id="IPR036691">
    <property type="entry name" value="Endo/exonu/phosph_ase_sf"/>
</dbReference>
<dbReference type="Gene3D" id="3.60.10.10">
    <property type="entry name" value="Endonuclease/exonuclease/phosphatase"/>
    <property type="match status" value="1"/>
</dbReference>
<organism evidence="2 3">
    <name type="scientific">Armillaria luteobubalina</name>
    <dbReference type="NCBI Taxonomy" id="153913"/>
    <lineage>
        <taxon>Eukaryota</taxon>
        <taxon>Fungi</taxon>
        <taxon>Dikarya</taxon>
        <taxon>Basidiomycota</taxon>
        <taxon>Agaricomycotina</taxon>
        <taxon>Agaricomycetes</taxon>
        <taxon>Agaricomycetidae</taxon>
        <taxon>Agaricales</taxon>
        <taxon>Marasmiineae</taxon>
        <taxon>Physalacriaceae</taxon>
        <taxon>Armillaria</taxon>
    </lineage>
</organism>
<evidence type="ECO:0000256" key="1">
    <source>
        <dbReference type="SAM" id="MobiDB-lite"/>
    </source>
</evidence>
<protein>
    <recommendedName>
        <fullName evidence="4">Endonuclease/exonuclease/phosphatase domain-containing protein</fullName>
    </recommendedName>
</protein>
<dbReference type="AlphaFoldDB" id="A0AA39P6U6"/>